<evidence type="ECO:0000259" key="2">
    <source>
        <dbReference type="Pfam" id="PF16344"/>
    </source>
</evidence>
<name>A0A6N8KYW6_9SPHI</name>
<dbReference type="InterPro" id="IPR032508">
    <property type="entry name" value="FecR_C"/>
</dbReference>
<dbReference type="Gene3D" id="2.60.120.1440">
    <property type="match status" value="1"/>
</dbReference>
<dbReference type="AlphaFoldDB" id="A0A6N8KYW6"/>
<gene>
    <name evidence="3" type="ORF">GQF63_03750</name>
</gene>
<comment type="caution">
    <text evidence="3">The sequence shown here is derived from an EMBL/GenBank/DDBJ whole genome shotgun (WGS) entry which is preliminary data.</text>
</comment>
<organism evidence="3 4">
    <name type="scientific">Sphingobacterium humi</name>
    <dbReference type="NCBI Taxonomy" id="1796905"/>
    <lineage>
        <taxon>Bacteria</taxon>
        <taxon>Pseudomonadati</taxon>
        <taxon>Bacteroidota</taxon>
        <taxon>Sphingobacteriia</taxon>
        <taxon>Sphingobacteriales</taxon>
        <taxon>Sphingobacteriaceae</taxon>
        <taxon>Sphingobacterium</taxon>
    </lineage>
</organism>
<evidence type="ECO:0000313" key="3">
    <source>
        <dbReference type="EMBL" id="MVZ61128.1"/>
    </source>
</evidence>
<dbReference type="InterPro" id="IPR006860">
    <property type="entry name" value="FecR"/>
</dbReference>
<dbReference type="GO" id="GO:0016989">
    <property type="term" value="F:sigma factor antagonist activity"/>
    <property type="evidence" value="ECO:0007669"/>
    <property type="project" value="TreeGrafter"/>
</dbReference>
<evidence type="ECO:0000313" key="4">
    <source>
        <dbReference type="Proteomes" id="UP000435036"/>
    </source>
</evidence>
<dbReference type="PANTHER" id="PTHR30273:SF2">
    <property type="entry name" value="PROTEIN FECR"/>
    <property type="match status" value="1"/>
</dbReference>
<dbReference type="Gene3D" id="3.55.50.30">
    <property type="match status" value="1"/>
</dbReference>
<dbReference type="Pfam" id="PF04773">
    <property type="entry name" value="FecR"/>
    <property type="match status" value="1"/>
</dbReference>
<evidence type="ECO:0000259" key="1">
    <source>
        <dbReference type="Pfam" id="PF04773"/>
    </source>
</evidence>
<keyword evidence="4" id="KW-1185">Reference proteome</keyword>
<dbReference type="InterPro" id="IPR012373">
    <property type="entry name" value="Ferrdict_sens_TM"/>
</dbReference>
<proteinExistence type="predicted"/>
<dbReference type="Proteomes" id="UP000435036">
    <property type="component" value="Unassembled WGS sequence"/>
</dbReference>
<accession>A0A6N8KYW6</accession>
<reference evidence="3 4" key="1">
    <citation type="submission" date="2019-12" db="EMBL/GenBank/DDBJ databases">
        <authorList>
            <person name="Dong K."/>
        </authorList>
    </citation>
    <scope>NUCLEOTIDE SEQUENCE [LARGE SCALE GENOMIC DNA]</scope>
    <source>
        <strain evidence="3 4">JCM 31225</strain>
    </source>
</reference>
<protein>
    <submittedName>
        <fullName evidence="3">DUF4974 domain-containing protein</fullName>
    </submittedName>
</protein>
<sequence length="358" mass="40588">MLEAHEELFYESLDGYELFPAEPSFQKQALYEKLMQEKRIANVPQVGFFRRYARWLAAACVLFVGVGTSILIFKENPPVVELVQQKDKQNSLQPIPAASSAITLADGTGLDFTDIAQEELHYNGITLSKIGQNLIKLVMEPHDLPSGLKFHEFKAPKGRSYSLLLPDGTKVQLNSGSTLKVKTDFNLHDRRCELSGEAYFAVVSEKEKPFYVQTHRCAVKVLGTEFNVKAYPSSGLTQTSLVRGKVEVHTAKQQQFIAPGEQIQVDKAGDMQKGKANFREVLAWRDGYFRFTNAHLDDILQDIISWYDIDAVVYQTHINKRFSGSILRSRSLTDVLKAMEKMADLKFEIKERRIFVSE</sequence>
<dbReference type="PIRSF" id="PIRSF018266">
    <property type="entry name" value="FecR"/>
    <property type="match status" value="1"/>
</dbReference>
<dbReference type="PANTHER" id="PTHR30273">
    <property type="entry name" value="PERIPLASMIC SIGNAL SENSOR AND SIGMA FACTOR ACTIVATOR FECR-RELATED"/>
    <property type="match status" value="1"/>
</dbReference>
<feature type="domain" description="FecR protein" evidence="1">
    <location>
        <begin position="156"/>
        <end position="247"/>
    </location>
</feature>
<dbReference type="Pfam" id="PF16344">
    <property type="entry name" value="FecR_C"/>
    <property type="match status" value="1"/>
</dbReference>
<dbReference type="EMBL" id="WSQA01000002">
    <property type="protein sequence ID" value="MVZ61128.1"/>
    <property type="molecule type" value="Genomic_DNA"/>
</dbReference>
<feature type="domain" description="Protein FecR C-terminal" evidence="2">
    <location>
        <begin position="288"/>
        <end position="356"/>
    </location>
</feature>